<dbReference type="PROSITE" id="PS50097">
    <property type="entry name" value="BTB"/>
    <property type="match status" value="1"/>
</dbReference>
<dbReference type="SUPFAM" id="SSF54695">
    <property type="entry name" value="POZ domain"/>
    <property type="match status" value="1"/>
</dbReference>
<accession>A0A8H8R280</accession>
<dbReference type="OrthoDB" id="6359816at2759"/>
<name>A0A8H8R280_9HELO</name>
<feature type="domain" description="BTB" evidence="1">
    <location>
        <begin position="21"/>
        <end position="101"/>
    </location>
</feature>
<organism evidence="2 3">
    <name type="scientific">Lachnellula hyalina</name>
    <dbReference type="NCBI Taxonomy" id="1316788"/>
    <lineage>
        <taxon>Eukaryota</taxon>
        <taxon>Fungi</taxon>
        <taxon>Dikarya</taxon>
        <taxon>Ascomycota</taxon>
        <taxon>Pezizomycotina</taxon>
        <taxon>Leotiomycetes</taxon>
        <taxon>Helotiales</taxon>
        <taxon>Lachnaceae</taxon>
        <taxon>Lachnellula</taxon>
    </lineage>
</organism>
<dbReference type="InterPro" id="IPR011333">
    <property type="entry name" value="SKP1/BTB/POZ_sf"/>
</dbReference>
<dbReference type="AlphaFoldDB" id="A0A8H8R280"/>
<dbReference type="PANTHER" id="PTHR47843:SF5">
    <property type="entry name" value="BTB_POZ DOMAIN PROTEIN"/>
    <property type="match status" value="1"/>
</dbReference>
<evidence type="ECO:0000313" key="2">
    <source>
        <dbReference type="EMBL" id="TVY27059.1"/>
    </source>
</evidence>
<dbReference type="Gene3D" id="3.30.710.10">
    <property type="entry name" value="Potassium Channel Kv1.1, Chain A"/>
    <property type="match status" value="1"/>
</dbReference>
<dbReference type="EMBL" id="QGMH01000056">
    <property type="protein sequence ID" value="TVY27059.1"/>
    <property type="molecule type" value="Genomic_DNA"/>
</dbReference>
<dbReference type="Pfam" id="PF00651">
    <property type="entry name" value="BTB"/>
    <property type="match status" value="1"/>
</dbReference>
<dbReference type="PANTHER" id="PTHR47843">
    <property type="entry name" value="BTB DOMAIN-CONTAINING PROTEIN-RELATED"/>
    <property type="match status" value="1"/>
</dbReference>
<keyword evidence="3" id="KW-1185">Reference proteome</keyword>
<reference evidence="2 3" key="1">
    <citation type="submission" date="2018-05" db="EMBL/GenBank/DDBJ databases">
        <title>Genome sequencing and assembly of the regulated plant pathogen Lachnellula willkommii and related sister species for the development of diagnostic species identification markers.</title>
        <authorList>
            <person name="Giroux E."/>
            <person name="Bilodeau G."/>
        </authorList>
    </citation>
    <scope>NUCLEOTIDE SEQUENCE [LARGE SCALE GENOMIC DNA]</scope>
    <source>
        <strain evidence="2 3">CBS 185.66</strain>
    </source>
</reference>
<evidence type="ECO:0000313" key="3">
    <source>
        <dbReference type="Proteomes" id="UP000431533"/>
    </source>
</evidence>
<proteinExistence type="predicted"/>
<dbReference type="RefSeq" id="XP_031005847.1">
    <property type="nucleotide sequence ID" value="XM_031149722.1"/>
</dbReference>
<dbReference type="GeneID" id="41984964"/>
<dbReference type="Proteomes" id="UP000431533">
    <property type="component" value="Unassembled WGS sequence"/>
</dbReference>
<evidence type="ECO:0000259" key="1">
    <source>
        <dbReference type="PROSITE" id="PS50097"/>
    </source>
</evidence>
<gene>
    <name evidence="2" type="ORF">LHYA1_G004766</name>
</gene>
<protein>
    <recommendedName>
        <fullName evidence="1">BTB domain-containing protein</fullName>
    </recommendedName>
</protein>
<sequence length="257" mass="28891">MSGTSGLFPMNADLLESGQYSELTLKTSDGKVYKLHRSVVCLQSKPLAAFVDGNFMASEKNDELTDFKEGITKTIDLKDDDPRTVDLFIKFLYTADYDVLQAPETSHDPTVVHTTEPDELLVHAKVYILAEKYDVSALKFIASKKFQLSLKLCGISDSFVTSLELMFTQTPENDRLLKDLALGFVGKNYWKLADRGDFMALCRHNGEVASEVIKAIASIPPPKPLRKDCSSRECRDYHDFYVYPTPIAQAERGFYTC</sequence>
<comment type="caution">
    <text evidence="2">The sequence shown here is derived from an EMBL/GenBank/DDBJ whole genome shotgun (WGS) entry which is preliminary data.</text>
</comment>
<dbReference type="InterPro" id="IPR000210">
    <property type="entry name" value="BTB/POZ_dom"/>
</dbReference>
<feature type="non-terminal residue" evidence="2">
    <location>
        <position position="1"/>
    </location>
</feature>